<evidence type="ECO:0000256" key="3">
    <source>
        <dbReference type="ARBA" id="ARBA00022833"/>
    </source>
</evidence>
<dbReference type="PANTHER" id="PTHR25462">
    <property type="entry name" value="BONUS, ISOFORM C-RELATED"/>
    <property type="match status" value="1"/>
</dbReference>
<proteinExistence type="predicted"/>
<dbReference type="SUPFAM" id="SSF57850">
    <property type="entry name" value="RING/U-box"/>
    <property type="match status" value="1"/>
</dbReference>
<evidence type="ECO:0000256" key="4">
    <source>
        <dbReference type="PROSITE-ProRule" id="PRU00175"/>
    </source>
</evidence>
<keyword evidence="1" id="KW-0479">Metal-binding</keyword>
<sequence length="152" mass="16998">MATATSNIDDLLQCPICLDILQDPKVLDCQHTFCANCLKVHLASVERNHGPSNFMDCPTCRLRSNLINNSIDSLPGNYIVRDIIERQYGTTTPERPPGYAQQIQDRIQKMKKEEDEGFDLEKYIKPAAAALFGILGGLLLAKGAKKMFNDKK</sequence>
<keyword evidence="3" id="KW-0862">Zinc</keyword>
<dbReference type="GO" id="GO:0008270">
    <property type="term" value="F:zinc ion binding"/>
    <property type="evidence" value="ECO:0007669"/>
    <property type="project" value="UniProtKB-KW"/>
</dbReference>
<evidence type="ECO:0000256" key="1">
    <source>
        <dbReference type="ARBA" id="ARBA00022723"/>
    </source>
</evidence>
<dbReference type="InterPro" id="IPR047153">
    <property type="entry name" value="TRIM45/56/19-like"/>
</dbReference>
<keyword evidence="2 4" id="KW-0863">Zinc-finger</keyword>
<dbReference type="InterPro" id="IPR001841">
    <property type="entry name" value="Znf_RING"/>
</dbReference>
<dbReference type="SMART" id="SM00184">
    <property type="entry name" value="RING"/>
    <property type="match status" value="1"/>
</dbReference>
<dbReference type="InterPro" id="IPR013083">
    <property type="entry name" value="Znf_RING/FYVE/PHD"/>
</dbReference>
<protein>
    <recommendedName>
        <fullName evidence="5">RING-type domain-containing protein</fullName>
    </recommendedName>
</protein>
<dbReference type="Proteomes" id="UP000663891">
    <property type="component" value="Unassembled WGS sequence"/>
</dbReference>
<dbReference type="InterPro" id="IPR027370">
    <property type="entry name" value="Znf-RING_euk"/>
</dbReference>
<accession>A0A814MY07</accession>
<dbReference type="EMBL" id="CAJNON010000190">
    <property type="protein sequence ID" value="CAF1084883.1"/>
    <property type="molecule type" value="Genomic_DNA"/>
</dbReference>
<dbReference type="AlphaFoldDB" id="A0A814MY07"/>
<dbReference type="PROSITE" id="PS50089">
    <property type="entry name" value="ZF_RING_2"/>
    <property type="match status" value="1"/>
</dbReference>
<dbReference type="Gene3D" id="3.30.40.10">
    <property type="entry name" value="Zinc/RING finger domain, C3HC4 (zinc finger)"/>
    <property type="match status" value="1"/>
</dbReference>
<dbReference type="Pfam" id="PF13445">
    <property type="entry name" value="zf-RING_UBOX"/>
    <property type="match status" value="1"/>
</dbReference>
<dbReference type="PANTHER" id="PTHR25462:SF296">
    <property type="entry name" value="MEIOTIC P26, ISOFORM F"/>
    <property type="match status" value="1"/>
</dbReference>
<reference evidence="6" key="1">
    <citation type="submission" date="2021-02" db="EMBL/GenBank/DDBJ databases">
        <authorList>
            <person name="Nowell W R."/>
        </authorList>
    </citation>
    <scope>NUCLEOTIDE SEQUENCE</scope>
</reference>
<dbReference type="PROSITE" id="PS00518">
    <property type="entry name" value="ZF_RING_1"/>
    <property type="match status" value="1"/>
</dbReference>
<feature type="domain" description="RING-type" evidence="5">
    <location>
        <begin position="14"/>
        <end position="61"/>
    </location>
</feature>
<evidence type="ECO:0000256" key="2">
    <source>
        <dbReference type="ARBA" id="ARBA00022771"/>
    </source>
</evidence>
<evidence type="ECO:0000313" key="6">
    <source>
        <dbReference type="EMBL" id="CAF1084883.1"/>
    </source>
</evidence>
<dbReference type="InterPro" id="IPR017907">
    <property type="entry name" value="Znf_RING_CS"/>
</dbReference>
<organism evidence="6 7">
    <name type="scientific">Adineta steineri</name>
    <dbReference type="NCBI Taxonomy" id="433720"/>
    <lineage>
        <taxon>Eukaryota</taxon>
        <taxon>Metazoa</taxon>
        <taxon>Spiralia</taxon>
        <taxon>Gnathifera</taxon>
        <taxon>Rotifera</taxon>
        <taxon>Eurotatoria</taxon>
        <taxon>Bdelloidea</taxon>
        <taxon>Adinetida</taxon>
        <taxon>Adinetidae</taxon>
        <taxon>Adineta</taxon>
    </lineage>
</organism>
<comment type="caution">
    <text evidence="6">The sequence shown here is derived from an EMBL/GenBank/DDBJ whole genome shotgun (WGS) entry which is preliminary data.</text>
</comment>
<evidence type="ECO:0000259" key="5">
    <source>
        <dbReference type="PROSITE" id="PS50089"/>
    </source>
</evidence>
<dbReference type="OrthoDB" id="654191at2759"/>
<name>A0A814MY07_9BILA</name>
<gene>
    <name evidence="6" type="ORF">VCS650_LOCUS19223</name>
</gene>
<evidence type="ECO:0000313" key="7">
    <source>
        <dbReference type="Proteomes" id="UP000663891"/>
    </source>
</evidence>